<gene>
    <name evidence="2" type="ORF">GCM10022236_32110</name>
</gene>
<dbReference type="EMBL" id="BAABAB010000022">
    <property type="protein sequence ID" value="GAA3627374.1"/>
    <property type="molecule type" value="Genomic_DNA"/>
</dbReference>
<reference evidence="3" key="1">
    <citation type="journal article" date="2019" name="Int. J. Syst. Evol. Microbiol.">
        <title>The Global Catalogue of Microorganisms (GCM) 10K type strain sequencing project: providing services to taxonomists for standard genome sequencing and annotation.</title>
        <authorList>
            <consortium name="The Broad Institute Genomics Platform"/>
            <consortium name="The Broad Institute Genome Sequencing Center for Infectious Disease"/>
            <person name="Wu L."/>
            <person name="Ma J."/>
        </authorList>
    </citation>
    <scope>NUCLEOTIDE SEQUENCE [LARGE SCALE GENOMIC DNA]</scope>
    <source>
        <strain evidence="3">JCM 16929</strain>
    </source>
</reference>
<name>A0ABP7A8X5_9ACTN</name>
<organism evidence="2 3">
    <name type="scientific">Microlunatus ginsengisoli</name>
    <dbReference type="NCBI Taxonomy" id="363863"/>
    <lineage>
        <taxon>Bacteria</taxon>
        <taxon>Bacillati</taxon>
        <taxon>Actinomycetota</taxon>
        <taxon>Actinomycetes</taxon>
        <taxon>Propionibacteriales</taxon>
        <taxon>Propionibacteriaceae</taxon>
        <taxon>Microlunatus</taxon>
    </lineage>
</organism>
<dbReference type="Proteomes" id="UP001501490">
    <property type="component" value="Unassembled WGS sequence"/>
</dbReference>
<feature type="region of interest" description="Disordered" evidence="1">
    <location>
        <begin position="78"/>
        <end position="100"/>
    </location>
</feature>
<feature type="compositionally biased region" description="Polar residues" evidence="1">
    <location>
        <begin position="83"/>
        <end position="100"/>
    </location>
</feature>
<evidence type="ECO:0000256" key="1">
    <source>
        <dbReference type="SAM" id="MobiDB-lite"/>
    </source>
</evidence>
<accession>A0ABP7A8X5</accession>
<comment type="caution">
    <text evidence="2">The sequence shown here is derived from an EMBL/GenBank/DDBJ whole genome shotgun (WGS) entry which is preliminary data.</text>
</comment>
<sequence length="100" mass="10746">MGMGERHALTVCGGVIAGSTCDGRAVTPQRAETAPVRAEDASNEFPGRSLRDRRTAAKGRSPFNDTVQAVLALSRHFRPSLDSDPNSSHLTTIGLQRTRE</sequence>
<evidence type="ECO:0000313" key="3">
    <source>
        <dbReference type="Proteomes" id="UP001501490"/>
    </source>
</evidence>
<protein>
    <submittedName>
        <fullName evidence="2">Uncharacterized protein</fullName>
    </submittedName>
</protein>
<feature type="region of interest" description="Disordered" evidence="1">
    <location>
        <begin position="26"/>
        <end position="47"/>
    </location>
</feature>
<keyword evidence="3" id="KW-1185">Reference proteome</keyword>
<proteinExistence type="predicted"/>
<evidence type="ECO:0000313" key="2">
    <source>
        <dbReference type="EMBL" id="GAA3627374.1"/>
    </source>
</evidence>